<dbReference type="InterPro" id="IPR001100">
    <property type="entry name" value="Pyr_nuc-diS_OxRdtase"/>
</dbReference>
<dbReference type="SUPFAM" id="SSF51905">
    <property type="entry name" value="FAD/NAD(P)-binding domain"/>
    <property type="match status" value="1"/>
</dbReference>
<dbReference type="PRINTS" id="PR00411">
    <property type="entry name" value="PNDRDTASEI"/>
</dbReference>
<comment type="similarity">
    <text evidence="1">Belongs to the class-I pyridine nucleotide-disulfide oxidoreductase family.</text>
</comment>
<feature type="binding site" evidence="4">
    <location>
        <position position="202"/>
    </location>
    <ligand>
        <name>NAD(+)</name>
        <dbReference type="ChEBI" id="CHEBI:57540"/>
    </ligand>
</feature>
<evidence type="ECO:0000256" key="4">
    <source>
        <dbReference type="PIRSR" id="PIRSR000350-3"/>
    </source>
</evidence>
<evidence type="ECO:0000256" key="1">
    <source>
        <dbReference type="ARBA" id="ARBA00007532"/>
    </source>
</evidence>
<feature type="binding site" evidence="4">
    <location>
        <begin position="179"/>
        <end position="186"/>
    </location>
    <ligand>
        <name>NAD(+)</name>
        <dbReference type="ChEBI" id="CHEBI:57540"/>
    </ligand>
</feature>
<dbReference type="Proteomes" id="UP000290365">
    <property type="component" value="Chromosome"/>
</dbReference>
<evidence type="ECO:0000256" key="5">
    <source>
        <dbReference type="PIRSR" id="PIRSR000350-4"/>
    </source>
</evidence>
<feature type="binding site" evidence="4">
    <location>
        <begin position="142"/>
        <end position="144"/>
    </location>
    <ligand>
        <name>FAD</name>
        <dbReference type="ChEBI" id="CHEBI:57692"/>
    </ligand>
</feature>
<dbReference type="GO" id="GO:0003955">
    <property type="term" value="F:NAD(P)H dehydrogenase (quinone) activity"/>
    <property type="evidence" value="ECO:0007669"/>
    <property type="project" value="TreeGrafter"/>
</dbReference>
<dbReference type="Pfam" id="PF02852">
    <property type="entry name" value="Pyr_redox_dim"/>
    <property type="match status" value="1"/>
</dbReference>
<keyword evidence="9" id="KW-1185">Reference proteome</keyword>
<dbReference type="Pfam" id="PF07992">
    <property type="entry name" value="Pyr_redox_2"/>
    <property type="match status" value="1"/>
</dbReference>
<evidence type="ECO:0000256" key="3">
    <source>
        <dbReference type="ARBA" id="ARBA00022827"/>
    </source>
</evidence>
<feature type="binding site" evidence="4">
    <location>
        <position position="267"/>
    </location>
    <ligand>
        <name>NAD(+)</name>
        <dbReference type="ChEBI" id="CHEBI:57540"/>
    </ligand>
</feature>
<feature type="domain" description="Pyridine nucleotide-disulphide oxidoreductase dimerisation" evidence="6">
    <location>
        <begin position="340"/>
        <end position="447"/>
    </location>
</feature>
<feature type="binding site" evidence="4">
    <location>
        <position position="58"/>
    </location>
    <ligand>
        <name>FAD</name>
        <dbReference type="ChEBI" id="CHEBI:57692"/>
    </ligand>
</feature>
<dbReference type="AlphaFoldDB" id="A0A4V0YZ51"/>
<dbReference type="InterPro" id="IPR036188">
    <property type="entry name" value="FAD/NAD-bd_sf"/>
</dbReference>
<keyword evidence="4" id="KW-0547">Nucleotide-binding</keyword>
<dbReference type="KEGG" id="kbs:EPA93_21900"/>
<dbReference type="EMBL" id="CP035758">
    <property type="protein sequence ID" value="QBD78501.1"/>
    <property type="molecule type" value="Genomic_DNA"/>
</dbReference>
<proteinExistence type="inferred from homology"/>
<feature type="domain" description="FAD/NAD(P)-binding" evidence="7">
    <location>
        <begin position="13"/>
        <end position="321"/>
    </location>
</feature>
<gene>
    <name evidence="8" type="ORF">EPA93_21900</name>
</gene>
<reference evidence="8 9" key="1">
    <citation type="submission" date="2019-01" db="EMBL/GenBank/DDBJ databases">
        <title>Ktedonosporobacter rubrisoli SCAWS-G2.</title>
        <authorList>
            <person name="Huang Y."/>
            <person name="Yan B."/>
        </authorList>
    </citation>
    <scope>NUCLEOTIDE SEQUENCE [LARGE SCALE GENOMIC DNA]</scope>
    <source>
        <strain evidence="8 9">SCAWS-G2</strain>
    </source>
</reference>
<feature type="disulfide bond" description="Redox-active" evidence="5">
    <location>
        <begin position="49"/>
        <end position="54"/>
    </location>
</feature>
<comment type="cofactor">
    <cofactor evidence="4">
        <name>FAD</name>
        <dbReference type="ChEBI" id="CHEBI:57692"/>
    </cofactor>
    <text evidence="4">Binds 1 FAD per subunit.</text>
</comment>
<name>A0A4V0YZ51_KTERU</name>
<dbReference type="OrthoDB" id="9800167at2"/>
<evidence type="ECO:0000259" key="6">
    <source>
        <dbReference type="Pfam" id="PF02852"/>
    </source>
</evidence>
<dbReference type="InterPro" id="IPR023753">
    <property type="entry name" value="FAD/NAD-binding_dom"/>
</dbReference>
<sequence>MSTSHTKAVEQFDAVIVGAGPGGEVAAIRLRGQGLRVALIERELIGGECGYWACVPSKTLLRVTTAVSEVRHIAGLKPPPIDWGAVSGYRDYMVRDFDDRQQVQEYEQKGITFIRGEAHLKGPGRLEVAKRIVETPHIIIATGSQPRIPAIEGLEQAGYWTNRQATAFTQVPESVVILGGSAQSVELGQMFRRFGAAVTLIERGSYLLRREEPELGTLLADYLREDGVVVELKKEAVRVEVEADGTRVVHLNDGTQARGRHIIVATGRAPRTYFLGLEEAGVEVTEHGIRVDEYCRAAPGIWAVGDVTGIAKFTHVAQYQARVAADDILGKPHPAKYNAVPRVVFSDPEIGAVGLTAEQARTQGLEVVTAAVDFARTLARPSTYGKNINGRLGLIADKKRGVLVGAWGIGPEAGEWIHLPVQAIHAATPVSTLRDMIVQFPTFSESFFYALQQLDV</sequence>
<dbReference type="PIRSF" id="PIRSF000350">
    <property type="entry name" value="Mercury_reductase_MerA"/>
    <property type="match status" value="1"/>
</dbReference>
<keyword evidence="3 4" id="KW-0274">FAD</keyword>
<keyword evidence="2" id="KW-0285">Flavoprotein</keyword>
<accession>A0A4V0YZ51</accession>
<evidence type="ECO:0000313" key="8">
    <source>
        <dbReference type="EMBL" id="QBD78501.1"/>
    </source>
</evidence>
<evidence type="ECO:0000259" key="7">
    <source>
        <dbReference type="Pfam" id="PF07992"/>
    </source>
</evidence>
<dbReference type="PANTHER" id="PTHR43014">
    <property type="entry name" value="MERCURIC REDUCTASE"/>
    <property type="match status" value="1"/>
</dbReference>
<dbReference type="Gene3D" id="3.50.50.60">
    <property type="entry name" value="FAD/NAD(P)-binding domain"/>
    <property type="match status" value="2"/>
</dbReference>
<dbReference type="Gene3D" id="3.30.390.30">
    <property type="match status" value="1"/>
</dbReference>
<organism evidence="8 9">
    <name type="scientific">Ktedonosporobacter rubrisoli</name>
    <dbReference type="NCBI Taxonomy" id="2509675"/>
    <lineage>
        <taxon>Bacteria</taxon>
        <taxon>Bacillati</taxon>
        <taxon>Chloroflexota</taxon>
        <taxon>Ktedonobacteria</taxon>
        <taxon>Ktedonobacterales</taxon>
        <taxon>Ktedonosporobacteraceae</taxon>
        <taxon>Ktedonosporobacter</taxon>
    </lineage>
</organism>
<evidence type="ECO:0000256" key="2">
    <source>
        <dbReference type="ARBA" id="ARBA00022630"/>
    </source>
</evidence>
<dbReference type="RefSeq" id="WP_129889554.1">
    <property type="nucleotide sequence ID" value="NZ_CP035758.1"/>
</dbReference>
<dbReference type="PRINTS" id="PR00368">
    <property type="entry name" value="FADPNR"/>
</dbReference>
<feature type="binding site" evidence="4">
    <location>
        <position position="306"/>
    </location>
    <ligand>
        <name>FAD</name>
        <dbReference type="ChEBI" id="CHEBI:57692"/>
    </ligand>
</feature>
<keyword evidence="4" id="KW-0520">NAD</keyword>
<evidence type="ECO:0000313" key="9">
    <source>
        <dbReference type="Proteomes" id="UP000290365"/>
    </source>
</evidence>
<dbReference type="SUPFAM" id="SSF55424">
    <property type="entry name" value="FAD/NAD-linked reductases, dimerisation (C-terminal) domain"/>
    <property type="match status" value="1"/>
</dbReference>
<dbReference type="PANTHER" id="PTHR43014:SF2">
    <property type="entry name" value="MERCURIC REDUCTASE"/>
    <property type="match status" value="1"/>
</dbReference>
<dbReference type="InterPro" id="IPR016156">
    <property type="entry name" value="FAD/NAD-linked_Rdtase_dimer_sf"/>
</dbReference>
<dbReference type="GO" id="GO:0050660">
    <property type="term" value="F:flavin adenine dinucleotide binding"/>
    <property type="evidence" value="ECO:0007669"/>
    <property type="project" value="TreeGrafter"/>
</dbReference>
<protein>
    <submittedName>
        <fullName evidence="8">NAD(P)/FAD-dependent oxidoreductase</fullName>
    </submittedName>
</protein>
<dbReference type="InterPro" id="IPR004099">
    <property type="entry name" value="Pyr_nucl-diS_OxRdtase_dimer"/>
</dbReference>